<keyword evidence="6" id="KW-0411">Iron-sulfur</keyword>
<dbReference type="GO" id="GO:0051539">
    <property type="term" value="F:4 iron, 4 sulfur cluster binding"/>
    <property type="evidence" value="ECO:0007669"/>
    <property type="project" value="UniProtKB-KW"/>
</dbReference>
<evidence type="ECO:0000313" key="8">
    <source>
        <dbReference type="EMBL" id="QDT05169.1"/>
    </source>
</evidence>
<dbReference type="GO" id="GO:0003824">
    <property type="term" value="F:catalytic activity"/>
    <property type="evidence" value="ECO:0007669"/>
    <property type="project" value="InterPro"/>
</dbReference>
<evidence type="ECO:0000259" key="7">
    <source>
        <dbReference type="Pfam" id="PF04055"/>
    </source>
</evidence>
<evidence type="ECO:0000256" key="4">
    <source>
        <dbReference type="ARBA" id="ARBA00022723"/>
    </source>
</evidence>
<evidence type="ECO:0000256" key="3">
    <source>
        <dbReference type="ARBA" id="ARBA00022691"/>
    </source>
</evidence>
<reference evidence="8 9" key="1">
    <citation type="submission" date="2019-02" db="EMBL/GenBank/DDBJ databases">
        <title>Deep-cultivation of Planctomycetes and their phenomic and genomic characterization uncovers novel biology.</title>
        <authorList>
            <person name="Wiegand S."/>
            <person name="Jogler M."/>
            <person name="Boedeker C."/>
            <person name="Pinto D."/>
            <person name="Vollmers J."/>
            <person name="Rivas-Marin E."/>
            <person name="Kohn T."/>
            <person name="Peeters S.H."/>
            <person name="Heuer A."/>
            <person name="Rast P."/>
            <person name="Oberbeckmann S."/>
            <person name="Bunk B."/>
            <person name="Jeske O."/>
            <person name="Meyerdierks A."/>
            <person name="Storesund J.E."/>
            <person name="Kallscheuer N."/>
            <person name="Luecker S."/>
            <person name="Lage O.M."/>
            <person name="Pohl T."/>
            <person name="Merkel B.J."/>
            <person name="Hornburger P."/>
            <person name="Mueller R.-W."/>
            <person name="Bruemmer F."/>
            <person name="Labrenz M."/>
            <person name="Spormann A.M."/>
            <person name="Op den Camp H."/>
            <person name="Overmann J."/>
            <person name="Amann R."/>
            <person name="Jetten M.S.M."/>
            <person name="Mascher T."/>
            <person name="Medema M.H."/>
            <person name="Devos D.P."/>
            <person name="Kaster A.-K."/>
            <person name="Ovreas L."/>
            <person name="Rohde M."/>
            <person name="Galperin M.Y."/>
            <person name="Jogler C."/>
        </authorList>
    </citation>
    <scope>NUCLEOTIDE SEQUENCE [LARGE SCALE GENOMIC DNA]</scope>
    <source>
        <strain evidence="8 9">K22_7</strain>
    </source>
</reference>
<dbReference type="InterPro" id="IPR058240">
    <property type="entry name" value="rSAM_sf"/>
</dbReference>
<dbReference type="Proteomes" id="UP000318538">
    <property type="component" value="Chromosome"/>
</dbReference>
<keyword evidence="5" id="KW-0408">Iron</keyword>
<dbReference type="GO" id="GO:0046872">
    <property type="term" value="F:metal ion binding"/>
    <property type="evidence" value="ECO:0007669"/>
    <property type="project" value="UniProtKB-KW"/>
</dbReference>
<evidence type="ECO:0000256" key="2">
    <source>
        <dbReference type="ARBA" id="ARBA00022485"/>
    </source>
</evidence>
<keyword evidence="9" id="KW-1185">Reference proteome</keyword>
<proteinExistence type="predicted"/>
<keyword evidence="3" id="KW-0949">S-adenosyl-L-methionine</keyword>
<evidence type="ECO:0000256" key="5">
    <source>
        <dbReference type="ARBA" id="ARBA00023004"/>
    </source>
</evidence>
<accession>A0A517NDG6</accession>
<dbReference type="SUPFAM" id="SSF102114">
    <property type="entry name" value="Radical SAM enzymes"/>
    <property type="match status" value="1"/>
</dbReference>
<keyword evidence="4" id="KW-0479">Metal-binding</keyword>
<dbReference type="AlphaFoldDB" id="A0A517NDG6"/>
<dbReference type="EMBL" id="CP036525">
    <property type="protein sequence ID" value="QDT05169.1"/>
    <property type="molecule type" value="Genomic_DNA"/>
</dbReference>
<dbReference type="RefSeq" id="WP_246145860.1">
    <property type="nucleotide sequence ID" value="NZ_CP036525.1"/>
</dbReference>
<sequence>MIEIPALEFHLAHGCNLSCQQCSHYSNFHLAGQMPTPDDARSEYSHWSNRIRPKRFALLGGEPLLNPHLIEHMRLARESWPDSDLMLVTNGFFFDRHPDLPATLVEIDCRLEVSQHGTHEPYLTRFNEAKKTVWQWRSDYPGIQIKIRQSHRGWMRQYRVENGKPIPFDSKPAAAYRICMQKTCTQLFRECLWKCPALAYHAMLEQRLHLEKLSAWRLFRDYKACSPTASDDELRSFVETKAIPQCGLCPGKRVPFTHPDPTQRSEIQ</sequence>
<dbReference type="Gene3D" id="3.20.20.70">
    <property type="entry name" value="Aldolase class I"/>
    <property type="match status" value="1"/>
</dbReference>
<dbReference type="InterPro" id="IPR013785">
    <property type="entry name" value="Aldolase_TIM"/>
</dbReference>
<protein>
    <submittedName>
        <fullName evidence="8">Radical SAM superfamily protein</fullName>
    </submittedName>
</protein>
<name>A0A517NDG6_9BACT</name>
<dbReference type="KEGG" id="rlc:K227x_35680"/>
<evidence type="ECO:0000256" key="1">
    <source>
        <dbReference type="ARBA" id="ARBA00001966"/>
    </source>
</evidence>
<evidence type="ECO:0000313" key="9">
    <source>
        <dbReference type="Proteomes" id="UP000318538"/>
    </source>
</evidence>
<dbReference type="CDD" id="cd01335">
    <property type="entry name" value="Radical_SAM"/>
    <property type="match status" value="1"/>
</dbReference>
<comment type="cofactor">
    <cofactor evidence="1">
        <name>[4Fe-4S] cluster</name>
        <dbReference type="ChEBI" id="CHEBI:49883"/>
    </cofactor>
</comment>
<dbReference type="PANTHER" id="PTHR42836:SF1">
    <property type="entry name" value="7-CARBOXY-7-DEAZAGUANINE SYNTHASE"/>
    <property type="match status" value="1"/>
</dbReference>
<keyword evidence="2" id="KW-0004">4Fe-4S</keyword>
<organism evidence="8 9">
    <name type="scientific">Rubripirellula lacrimiformis</name>
    <dbReference type="NCBI Taxonomy" id="1930273"/>
    <lineage>
        <taxon>Bacteria</taxon>
        <taxon>Pseudomonadati</taxon>
        <taxon>Planctomycetota</taxon>
        <taxon>Planctomycetia</taxon>
        <taxon>Pirellulales</taxon>
        <taxon>Pirellulaceae</taxon>
        <taxon>Rubripirellula</taxon>
    </lineage>
</organism>
<dbReference type="Pfam" id="PF04055">
    <property type="entry name" value="Radical_SAM"/>
    <property type="match status" value="1"/>
</dbReference>
<gene>
    <name evidence="8" type="ORF">K227x_35680</name>
</gene>
<feature type="domain" description="Radical SAM core" evidence="7">
    <location>
        <begin position="13"/>
        <end position="136"/>
    </location>
</feature>
<dbReference type="SFLD" id="SFLDS00029">
    <property type="entry name" value="Radical_SAM"/>
    <property type="match status" value="1"/>
</dbReference>
<dbReference type="PANTHER" id="PTHR42836">
    <property type="entry name" value="7-CARBOXY-7-DEAZAGUANINE SYNTHASE"/>
    <property type="match status" value="1"/>
</dbReference>
<evidence type="ECO:0000256" key="6">
    <source>
        <dbReference type="ARBA" id="ARBA00023014"/>
    </source>
</evidence>
<dbReference type="InterPro" id="IPR007197">
    <property type="entry name" value="rSAM"/>
</dbReference>